<dbReference type="AlphaFoldDB" id="A0A4R3Z138"/>
<evidence type="ECO:0000313" key="1">
    <source>
        <dbReference type="EMBL" id="TCV98691.1"/>
    </source>
</evidence>
<name>A0A4R3Z138_9GAMM</name>
<evidence type="ECO:0000313" key="2">
    <source>
        <dbReference type="Proteomes" id="UP000295719"/>
    </source>
</evidence>
<keyword evidence="2" id="KW-1185">Reference proteome</keyword>
<comment type="caution">
    <text evidence="1">The sequence shown here is derived from an EMBL/GenBank/DDBJ whole genome shotgun (WGS) entry which is preliminary data.</text>
</comment>
<gene>
    <name evidence="1" type="ORF">EDC52_10210</name>
</gene>
<proteinExistence type="predicted"/>
<protein>
    <submittedName>
        <fullName evidence="1">Uncharacterized protein</fullName>
    </submittedName>
</protein>
<dbReference type="RefSeq" id="WP_230467955.1">
    <property type="nucleotide sequence ID" value="NZ_SMCR01000002.1"/>
</dbReference>
<organism evidence="1 2">
    <name type="scientific">Biostraticola tofi</name>
    <dbReference type="NCBI Taxonomy" id="466109"/>
    <lineage>
        <taxon>Bacteria</taxon>
        <taxon>Pseudomonadati</taxon>
        <taxon>Pseudomonadota</taxon>
        <taxon>Gammaproteobacteria</taxon>
        <taxon>Enterobacterales</taxon>
        <taxon>Bruguierivoracaceae</taxon>
        <taxon>Biostraticola</taxon>
    </lineage>
</organism>
<accession>A0A4R3Z138</accession>
<reference evidence="1 2" key="1">
    <citation type="submission" date="2019-03" db="EMBL/GenBank/DDBJ databases">
        <title>Genomic Encyclopedia of Type Strains, Phase IV (KMG-IV): sequencing the most valuable type-strain genomes for metagenomic binning, comparative biology and taxonomic classification.</title>
        <authorList>
            <person name="Goeker M."/>
        </authorList>
    </citation>
    <scope>NUCLEOTIDE SEQUENCE [LARGE SCALE GENOMIC DNA]</scope>
    <source>
        <strain evidence="1 2">DSM 19580</strain>
    </source>
</reference>
<sequence>MKLSDIFLKPVTLFKPAIAVSKGLSVKIQAIHERWPDVVREIAERDREKVLRKLLGYVESWQWDEVKMSFICSGAPIVFDKEFRTQDDFTALQEF</sequence>
<dbReference type="Proteomes" id="UP000295719">
    <property type="component" value="Unassembled WGS sequence"/>
</dbReference>
<dbReference type="EMBL" id="SMCR01000002">
    <property type="protein sequence ID" value="TCV98691.1"/>
    <property type="molecule type" value="Genomic_DNA"/>
</dbReference>